<evidence type="ECO:0000313" key="8">
    <source>
        <dbReference type="EMBL" id="EHQ89364.1"/>
    </source>
</evidence>
<dbReference type="SMART" id="SM00448">
    <property type="entry name" value="REC"/>
    <property type="match status" value="1"/>
</dbReference>
<feature type="modified residue" description="4-aspartylphosphate" evidence="5">
    <location>
        <position position="53"/>
    </location>
</feature>
<dbReference type="CDD" id="cd17535">
    <property type="entry name" value="REC_NarL-like"/>
    <property type="match status" value="1"/>
</dbReference>
<dbReference type="PANTHER" id="PTHR45566">
    <property type="entry name" value="HTH-TYPE TRANSCRIPTIONAL REGULATOR YHJB-RELATED"/>
    <property type="match status" value="1"/>
</dbReference>
<dbReference type="InterPro" id="IPR058245">
    <property type="entry name" value="NreC/VraR/RcsB-like_REC"/>
</dbReference>
<evidence type="ECO:0000256" key="1">
    <source>
        <dbReference type="ARBA" id="ARBA00018672"/>
    </source>
</evidence>
<name>H5XUC8_9FIRM</name>
<dbReference type="GO" id="GO:0000160">
    <property type="term" value="P:phosphorelay signal transduction system"/>
    <property type="evidence" value="ECO:0007669"/>
    <property type="project" value="InterPro"/>
</dbReference>
<dbReference type="Pfam" id="PF00072">
    <property type="entry name" value="Response_reg"/>
    <property type="match status" value="1"/>
</dbReference>
<accession>H5XUC8</accession>
<evidence type="ECO:0000256" key="4">
    <source>
        <dbReference type="ARBA" id="ARBA00024867"/>
    </source>
</evidence>
<evidence type="ECO:0000256" key="3">
    <source>
        <dbReference type="ARBA" id="ARBA00023125"/>
    </source>
</evidence>
<dbReference type="SUPFAM" id="SSF46894">
    <property type="entry name" value="C-terminal effector domain of the bipartite response regulators"/>
    <property type="match status" value="1"/>
</dbReference>
<dbReference type="RefSeq" id="WP_007783001.1">
    <property type="nucleotide sequence ID" value="NZ_CM001441.1"/>
</dbReference>
<proteinExistence type="predicted"/>
<dbReference type="Gene3D" id="3.40.50.2300">
    <property type="match status" value="1"/>
</dbReference>
<dbReference type="Proteomes" id="UP000005104">
    <property type="component" value="Chromosome"/>
</dbReference>
<dbReference type="PRINTS" id="PR00038">
    <property type="entry name" value="HTHLUXR"/>
</dbReference>
<dbReference type="GO" id="GO:0003677">
    <property type="term" value="F:DNA binding"/>
    <property type="evidence" value="ECO:0007669"/>
    <property type="project" value="UniProtKB-KW"/>
</dbReference>
<dbReference type="InterPro" id="IPR000792">
    <property type="entry name" value="Tscrpt_reg_LuxR_C"/>
</dbReference>
<evidence type="ECO:0000259" key="7">
    <source>
        <dbReference type="PROSITE" id="PS50110"/>
    </source>
</evidence>
<dbReference type="InterPro" id="IPR011006">
    <property type="entry name" value="CheY-like_superfamily"/>
</dbReference>
<organism evidence="8 9">
    <name type="scientific">Desulfosporosinus youngiae DSM 17734</name>
    <dbReference type="NCBI Taxonomy" id="768710"/>
    <lineage>
        <taxon>Bacteria</taxon>
        <taxon>Bacillati</taxon>
        <taxon>Bacillota</taxon>
        <taxon>Clostridia</taxon>
        <taxon>Eubacteriales</taxon>
        <taxon>Desulfitobacteriaceae</taxon>
        <taxon>Desulfosporosinus</taxon>
    </lineage>
</organism>
<dbReference type="PANTHER" id="PTHR45566:SF2">
    <property type="entry name" value="NARL SUBFAMILY"/>
    <property type="match status" value="1"/>
</dbReference>
<feature type="domain" description="HTH luxR-type" evidence="6">
    <location>
        <begin position="136"/>
        <end position="201"/>
    </location>
</feature>
<feature type="domain" description="Response regulatory" evidence="7">
    <location>
        <begin position="2"/>
        <end position="118"/>
    </location>
</feature>
<dbReference type="CDD" id="cd06170">
    <property type="entry name" value="LuxR_C_like"/>
    <property type="match status" value="1"/>
</dbReference>
<dbReference type="InterPro" id="IPR001789">
    <property type="entry name" value="Sig_transdc_resp-reg_receiver"/>
</dbReference>
<reference evidence="8 9" key="1">
    <citation type="submission" date="2011-11" db="EMBL/GenBank/DDBJ databases">
        <title>The Noncontiguous Finished genome of Desulfosporosinus youngiae DSM 17734.</title>
        <authorList>
            <consortium name="US DOE Joint Genome Institute (JGI-PGF)"/>
            <person name="Lucas S."/>
            <person name="Han J."/>
            <person name="Lapidus A."/>
            <person name="Cheng J.-F."/>
            <person name="Goodwin L."/>
            <person name="Pitluck S."/>
            <person name="Peters L."/>
            <person name="Ovchinnikova G."/>
            <person name="Lu M."/>
            <person name="Land M.L."/>
            <person name="Hauser L."/>
            <person name="Pester M."/>
            <person name="Spring S."/>
            <person name="Ollivier B."/>
            <person name="Rattei T."/>
            <person name="Klenk H.-P."/>
            <person name="Wagner M."/>
            <person name="Loy A."/>
            <person name="Woyke T.J."/>
        </authorList>
    </citation>
    <scope>NUCLEOTIDE SEQUENCE [LARGE SCALE GENOMIC DNA]</scope>
    <source>
        <strain evidence="8 9">DSM 17734</strain>
    </source>
</reference>
<dbReference type="InterPro" id="IPR016032">
    <property type="entry name" value="Sig_transdc_resp-reg_C-effctor"/>
</dbReference>
<dbReference type="OrthoDB" id="9779069at2"/>
<dbReference type="SUPFAM" id="SSF52172">
    <property type="entry name" value="CheY-like"/>
    <property type="match status" value="1"/>
</dbReference>
<dbReference type="EMBL" id="CM001441">
    <property type="protein sequence ID" value="EHQ89364.1"/>
    <property type="molecule type" value="Genomic_DNA"/>
</dbReference>
<dbReference type="SMART" id="SM00421">
    <property type="entry name" value="HTH_LUXR"/>
    <property type="match status" value="1"/>
</dbReference>
<dbReference type="PROSITE" id="PS00622">
    <property type="entry name" value="HTH_LUXR_1"/>
    <property type="match status" value="1"/>
</dbReference>
<comment type="function">
    <text evidence="4">May play the central regulatory role in sporulation. It may be an element of the effector pathway responsible for the activation of sporulation genes in response to nutritional stress. Spo0A may act in concert with spo0H (a sigma factor) to control the expression of some genes that are critical to the sporulation process.</text>
</comment>
<dbReference type="eggNOG" id="COG2197">
    <property type="taxonomic scope" value="Bacteria"/>
</dbReference>
<keyword evidence="2 5" id="KW-0597">Phosphoprotein</keyword>
<evidence type="ECO:0000259" key="6">
    <source>
        <dbReference type="PROSITE" id="PS50043"/>
    </source>
</evidence>
<dbReference type="HOGENOM" id="CLU_000445_90_10_9"/>
<dbReference type="AlphaFoldDB" id="H5XUC8"/>
<protein>
    <recommendedName>
        <fullName evidence="1">Stage 0 sporulation protein A homolog</fullName>
    </recommendedName>
</protein>
<dbReference type="PROSITE" id="PS50043">
    <property type="entry name" value="HTH_LUXR_2"/>
    <property type="match status" value="1"/>
</dbReference>
<dbReference type="InterPro" id="IPR051015">
    <property type="entry name" value="EvgA-like"/>
</dbReference>
<evidence type="ECO:0000256" key="2">
    <source>
        <dbReference type="ARBA" id="ARBA00022553"/>
    </source>
</evidence>
<dbReference type="PROSITE" id="PS50110">
    <property type="entry name" value="RESPONSE_REGULATORY"/>
    <property type="match status" value="1"/>
</dbReference>
<dbReference type="Pfam" id="PF00196">
    <property type="entry name" value="GerE"/>
    <property type="match status" value="1"/>
</dbReference>
<keyword evidence="3 8" id="KW-0238">DNA-binding</keyword>
<gene>
    <name evidence="8" type="ORF">DesyoDRAFT_2281</name>
</gene>
<evidence type="ECO:0000313" key="9">
    <source>
        <dbReference type="Proteomes" id="UP000005104"/>
    </source>
</evidence>
<dbReference type="STRING" id="768710.DesyoDRAFT_2281"/>
<dbReference type="GO" id="GO:0006355">
    <property type="term" value="P:regulation of DNA-templated transcription"/>
    <property type="evidence" value="ECO:0007669"/>
    <property type="project" value="InterPro"/>
</dbReference>
<keyword evidence="9" id="KW-1185">Reference proteome</keyword>
<evidence type="ECO:0000256" key="5">
    <source>
        <dbReference type="PROSITE-ProRule" id="PRU00169"/>
    </source>
</evidence>
<sequence>MRFVCVDNFPLSRQGLIRILKSEDGLEFVGEAASVNEARDVIVKLCPDIVIFDLRLKDESGLDILMEMRKLNTSCKYMVLTSSHEPEDFIRANELGIDGYILKDAMPEEILNAVRSVARGRKYYDPEVIEWVLKIQNQYVEQLTSREQEVLTAIGAGLSNKDISERLFITEYTVRKHVSRILAKLGLHRRTQAALYARPHKNS</sequence>